<gene>
    <name evidence="1" type="ORF">GGG17_00655</name>
</gene>
<accession>A0A6I3I2Z1</accession>
<dbReference type="EMBL" id="WLVL01000003">
    <property type="protein sequence ID" value="MTB70514.1"/>
    <property type="molecule type" value="Genomic_DNA"/>
</dbReference>
<name>A0A6I3I2Z1_9MICO</name>
<dbReference type="SUPFAM" id="SSF50800">
    <property type="entry name" value="PK beta-barrel domain-like"/>
    <property type="match status" value="1"/>
</dbReference>
<keyword evidence="2" id="KW-1185">Reference proteome</keyword>
<protein>
    <recommendedName>
        <fullName evidence="3">MOSC domain-containing protein</fullName>
    </recommendedName>
</protein>
<proteinExistence type="predicted"/>
<evidence type="ECO:0000313" key="1">
    <source>
        <dbReference type="EMBL" id="MTB70514.1"/>
    </source>
</evidence>
<dbReference type="RefSeq" id="WP_154591891.1">
    <property type="nucleotide sequence ID" value="NZ_CP171001.1"/>
</dbReference>
<sequence length="124" mass="13044">MASSVTPVWPLTDIAVYPVKGEPGRPLRQAVLTDSGLVGDRAKRHPLLVATATQAAGDLRANLVLDMSDDELAALEGQELRIGDVVVRLGCKPSACEGLYAETVKGGDLLVGDQARVVRCCASF</sequence>
<reference evidence="1 2" key="1">
    <citation type="submission" date="2019-11" db="EMBL/GenBank/DDBJ databases">
        <title>Whole genome sequencing identifies a novel species of the genus Arsenicicoccus isolated from human blood.</title>
        <authorList>
            <person name="Jeong J.H."/>
            <person name="Kweon O.J."/>
            <person name="Kim H.R."/>
            <person name="Kim T.-H."/>
            <person name="Ha S.-M."/>
            <person name="Lee M.-K."/>
        </authorList>
    </citation>
    <scope>NUCLEOTIDE SEQUENCE [LARGE SCALE GENOMIC DNA]</scope>
    <source>
        <strain evidence="1 2">MKL-02</strain>
    </source>
</reference>
<evidence type="ECO:0008006" key="3">
    <source>
        <dbReference type="Google" id="ProtNLM"/>
    </source>
</evidence>
<comment type="caution">
    <text evidence="1">The sequence shown here is derived from an EMBL/GenBank/DDBJ whole genome shotgun (WGS) entry which is preliminary data.</text>
</comment>
<dbReference type="Proteomes" id="UP000431092">
    <property type="component" value="Unassembled WGS sequence"/>
</dbReference>
<evidence type="ECO:0000313" key="2">
    <source>
        <dbReference type="Proteomes" id="UP000431092"/>
    </source>
</evidence>
<dbReference type="InterPro" id="IPR011037">
    <property type="entry name" value="Pyrv_Knase-like_insert_dom_sf"/>
</dbReference>
<organism evidence="1 2">
    <name type="scientific">Arsenicicoccus cauae</name>
    <dbReference type="NCBI Taxonomy" id="2663847"/>
    <lineage>
        <taxon>Bacteria</taxon>
        <taxon>Bacillati</taxon>
        <taxon>Actinomycetota</taxon>
        <taxon>Actinomycetes</taxon>
        <taxon>Micrococcales</taxon>
        <taxon>Intrasporangiaceae</taxon>
        <taxon>Arsenicicoccus</taxon>
    </lineage>
</organism>
<dbReference type="AlphaFoldDB" id="A0A6I3I2Z1"/>